<dbReference type="InterPro" id="IPR003598">
    <property type="entry name" value="Ig_sub2"/>
</dbReference>
<name>A0A7R8WCC7_9CRUS</name>
<keyword evidence="3" id="KW-1015">Disulfide bond</keyword>
<dbReference type="AlphaFoldDB" id="A0A7R8WCC7"/>
<feature type="transmembrane region" description="Helical" evidence="7">
    <location>
        <begin position="541"/>
        <end position="563"/>
    </location>
</feature>
<dbReference type="PANTHER" id="PTHR11640:SF154">
    <property type="entry name" value="IRREGULAR CHIASM C-ROUGHEST PROTEIN-LIKE PROTEIN"/>
    <property type="match status" value="1"/>
</dbReference>
<dbReference type="PANTHER" id="PTHR11640">
    <property type="entry name" value="NEPHRIN"/>
    <property type="match status" value="1"/>
</dbReference>
<keyword evidence="4" id="KW-0325">Glycoprotein</keyword>
<protein>
    <submittedName>
        <fullName evidence="8">Uncharacterized protein</fullName>
    </submittedName>
</protein>
<evidence type="ECO:0000313" key="8">
    <source>
        <dbReference type="EMBL" id="CAD7228984.1"/>
    </source>
</evidence>
<evidence type="ECO:0000256" key="5">
    <source>
        <dbReference type="ARBA" id="ARBA00023319"/>
    </source>
</evidence>
<dbReference type="GO" id="GO:0005911">
    <property type="term" value="C:cell-cell junction"/>
    <property type="evidence" value="ECO:0007669"/>
    <property type="project" value="TreeGrafter"/>
</dbReference>
<dbReference type="SMART" id="SM00408">
    <property type="entry name" value="IGc2"/>
    <property type="match status" value="2"/>
</dbReference>
<reference evidence="8" key="1">
    <citation type="submission" date="2020-11" db="EMBL/GenBank/DDBJ databases">
        <authorList>
            <person name="Tran Van P."/>
        </authorList>
    </citation>
    <scope>NUCLEOTIDE SEQUENCE</scope>
</reference>
<dbReference type="GO" id="GO:0050839">
    <property type="term" value="F:cell adhesion molecule binding"/>
    <property type="evidence" value="ECO:0007669"/>
    <property type="project" value="TreeGrafter"/>
</dbReference>
<evidence type="ECO:0000256" key="4">
    <source>
        <dbReference type="ARBA" id="ARBA00023180"/>
    </source>
</evidence>
<evidence type="ECO:0000256" key="6">
    <source>
        <dbReference type="SAM" id="MobiDB-lite"/>
    </source>
</evidence>
<dbReference type="PROSITE" id="PS50835">
    <property type="entry name" value="IG_LIKE"/>
    <property type="match status" value="4"/>
</dbReference>
<feature type="region of interest" description="Disordered" evidence="6">
    <location>
        <begin position="649"/>
        <end position="686"/>
    </location>
</feature>
<dbReference type="InterPro" id="IPR051275">
    <property type="entry name" value="Cell_adhesion_signaling"/>
</dbReference>
<evidence type="ECO:0000256" key="2">
    <source>
        <dbReference type="ARBA" id="ARBA00023136"/>
    </source>
</evidence>
<comment type="subcellular location">
    <subcellularLocation>
        <location evidence="1">Membrane</location>
        <topology evidence="1">Single-pass type I membrane protein</topology>
    </subcellularLocation>
</comment>
<dbReference type="InterPro" id="IPR036179">
    <property type="entry name" value="Ig-like_dom_sf"/>
</dbReference>
<dbReference type="Gene3D" id="2.60.40.10">
    <property type="entry name" value="Immunoglobulins"/>
    <property type="match status" value="5"/>
</dbReference>
<organism evidence="8">
    <name type="scientific">Cyprideis torosa</name>
    <dbReference type="NCBI Taxonomy" id="163714"/>
    <lineage>
        <taxon>Eukaryota</taxon>
        <taxon>Metazoa</taxon>
        <taxon>Ecdysozoa</taxon>
        <taxon>Arthropoda</taxon>
        <taxon>Crustacea</taxon>
        <taxon>Oligostraca</taxon>
        <taxon>Ostracoda</taxon>
        <taxon>Podocopa</taxon>
        <taxon>Podocopida</taxon>
        <taxon>Cytherocopina</taxon>
        <taxon>Cytheroidea</taxon>
        <taxon>Cytherideidae</taxon>
        <taxon>Cyprideis</taxon>
    </lineage>
</organism>
<dbReference type="InterPro" id="IPR013162">
    <property type="entry name" value="CD80_C2-set"/>
</dbReference>
<dbReference type="GO" id="GO:0098609">
    <property type="term" value="P:cell-cell adhesion"/>
    <property type="evidence" value="ECO:0007669"/>
    <property type="project" value="TreeGrafter"/>
</dbReference>
<dbReference type="Pfam" id="PF08205">
    <property type="entry name" value="C2-set_2"/>
    <property type="match status" value="1"/>
</dbReference>
<keyword evidence="2 7" id="KW-0472">Membrane</keyword>
<evidence type="ECO:0000256" key="7">
    <source>
        <dbReference type="SAM" id="Phobius"/>
    </source>
</evidence>
<accession>A0A7R8WCC7</accession>
<dbReference type="Pfam" id="PF13927">
    <property type="entry name" value="Ig_3"/>
    <property type="match status" value="2"/>
</dbReference>
<dbReference type="EMBL" id="OB661794">
    <property type="protein sequence ID" value="CAD7228984.1"/>
    <property type="molecule type" value="Genomic_DNA"/>
</dbReference>
<dbReference type="SUPFAM" id="SSF48726">
    <property type="entry name" value="Immunoglobulin"/>
    <property type="match status" value="5"/>
</dbReference>
<keyword evidence="7" id="KW-0812">Transmembrane</keyword>
<gene>
    <name evidence="8" type="ORF">CTOB1V02_LOCUS6859</name>
</gene>
<feature type="compositionally biased region" description="Polar residues" evidence="6">
    <location>
        <begin position="650"/>
        <end position="664"/>
    </location>
</feature>
<dbReference type="OrthoDB" id="10039395at2759"/>
<evidence type="ECO:0000256" key="1">
    <source>
        <dbReference type="ARBA" id="ARBA00004479"/>
    </source>
</evidence>
<dbReference type="InterPro" id="IPR007110">
    <property type="entry name" value="Ig-like_dom"/>
</dbReference>
<sequence>MSEKFRRWVPRTVPLTKVVLTARRYTVAVAFARQAFEREPSYTEINPGGTEVLHCRIYELRGECSWQKDGKPVGIYKNKYEWAGNPDLGDCSLRVLNADLDFDDGDWECQVTASTYQSKDALTSRPAKVVVRVAPTKPKISLSSVEISSGNNISLREGNPTAVTCISRYGNPAAEVKWFIGNTDISNHAIHRNASESDSDKTWLATSTLNFTFGREHHLQRLRCVAIHQAYDTKSRESNAVLDMQYAPIIKVVGVPDEDIEEGVDSLLLRCQVHANPPAKVVWKKISQDGIYSLEPELSFKPVTREDSGSYMCEAQNEIGSALGRSVQLNVKYAPRILEIRPQAQTTAQAFNSTSFTCVADGNPMPHFEWLQQAGVRNESVFSRGRNSTLRINNVTYGHQGMYVCQASNSINGKERKARSEPIFLQVRGAPQILRYSEETTVKRGEDGLLRVVFCSDPPPIRSSWQWGSLAVEVGRTHGKYSAQNLTTNGDREDCYDAQLLVRRAELGDSRSYFFQIDNGRGKDGFEVDLRVIEPVAVTTVAGGIICVVVILASLVVVMLYAFKSEKCCFSEKNFKSDMQKRSDIEKAGLHGTAVEGRKRSLGGGAISPDALYGSPVKDGKDFDHGGTPNGYRQQHVSNSNIIYADLQLPRSSNNGSMRRTPNNKSDHSSIRLSPNGLRGGEAVEV</sequence>
<evidence type="ECO:0000256" key="3">
    <source>
        <dbReference type="ARBA" id="ARBA00023157"/>
    </source>
</evidence>
<keyword evidence="7" id="KW-1133">Transmembrane helix</keyword>
<proteinExistence type="predicted"/>
<dbReference type="GO" id="GO:0005886">
    <property type="term" value="C:plasma membrane"/>
    <property type="evidence" value="ECO:0007669"/>
    <property type="project" value="TreeGrafter"/>
</dbReference>
<dbReference type="SMART" id="SM00409">
    <property type="entry name" value="IG"/>
    <property type="match status" value="4"/>
</dbReference>
<dbReference type="InterPro" id="IPR013783">
    <property type="entry name" value="Ig-like_fold"/>
</dbReference>
<dbReference type="CDD" id="cd00096">
    <property type="entry name" value="Ig"/>
    <property type="match status" value="1"/>
</dbReference>
<keyword evidence="5" id="KW-0393">Immunoglobulin domain</keyword>
<dbReference type="InterPro" id="IPR003599">
    <property type="entry name" value="Ig_sub"/>
</dbReference>